<dbReference type="OrthoDB" id="4349954at2759"/>
<accession>A0A511KPE4</accession>
<dbReference type="PANTHER" id="PTHR15633:SF2">
    <property type="entry name" value="NUCLEOLAR PROTEIN 11"/>
    <property type="match status" value="1"/>
</dbReference>
<proteinExistence type="predicted"/>
<dbReference type="GO" id="GO:0003723">
    <property type="term" value="F:RNA binding"/>
    <property type="evidence" value="ECO:0007669"/>
    <property type="project" value="TreeGrafter"/>
</dbReference>
<dbReference type="GO" id="GO:0005730">
    <property type="term" value="C:nucleolus"/>
    <property type="evidence" value="ECO:0007669"/>
    <property type="project" value="TreeGrafter"/>
</dbReference>
<name>A0A511KPE4_RHOTO</name>
<evidence type="ECO:0008006" key="3">
    <source>
        <dbReference type="Google" id="ProtNLM"/>
    </source>
</evidence>
<dbReference type="GO" id="GO:0030490">
    <property type="term" value="P:maturation of SSU-rRNA"/>
    <property type="evidence" value="ECO:0007669"/>
    <property type="project" value="InterPro"/>
</dbReference>
<dbReference type="PANTHER" id="PTHR15633">
    <property type="entry name" value="NUCLEOLAR PROTEIN 11"/>
    <property type="match status" value="1"/>
</dbReference>
<dbReference type="Proteomes" id="UP000321518">
    <property type="component" value="Unassembled WGS sequence"/>
</dbReference>
<evidence type="ECO:0000313" key="2">
    <source>
        <dbReference type="Proteomes" id="UP000321518"/>
    </source>
</evidence>
<organism evidence="1 2">
    <name type="scientific">Rhodotorula toruloides</name>
    <name type="common">Yeast</name>
    <name type="synonym">Rhodosporidium toruloides</name>
    <dbReference type="NCBI Taxonomy" id="5286"/>
    <lineage>
        <taxon>Eukaryota</taxon>
        <taxon>Fungi</taxon>
        <taxon>Dikarya</taxon>
        <taxon>Basidiomycota</taxon>
        <taxon>Pucciniomycotina</taxon>
        <taxon>Microbotryomycetes</taxon>
        <taxon>Sporidiobolales</taxon>
        <taxon>Sporidiobolaceae</taxon>
        <taxon>Rhodotorula</taxon>
    </lineage>
</organism>
<dbReference type="AlphaFoldDB" id="A0A511KPE4"/>
<dbReference type="EMBL" id="BJWK01000019">
    <property type="protein sequence ID" value="GEM12240.1"/>
    <property type="molecule type" value="Genomic_DNA"/>
</dbReference>
<comment type="caution">
    <text evidence="1">The sequence shown here is derived from an EMBL/GenBank/DDBJ whole genome shotgun (WGS) entry which is preliminary data.</text>
</comment>
<evidence type="ECO:0000313" key="1">
    <source>
        <dbReference type="EMBL" id="GEM12240.1"/>
    </source>
</evidence>
<dbReference type="InterPro" id="IPR042859">
    <property type="entry name" value="NOL11"/>
</dbReference>
<protein>
    <recommendedName>
        <fullName evidence="3">RNA binding protein</fullName>
    </recommendedName>
</protein>
<sequence>MSNANTAIDDYLVASFPLPASSPSSSSPRQLHPAALDVTAVQYTRQARQDSRLAVATPGVGVPVYDLADQTPLSSITVGPSFAPTTAAVSRSTPSTSSPSIRVKSARTTWVGVETPEGKGEIWCWHEEERKEGSTEGDAGKAIWPISEPLAAVAAPRTLPSHIVFLSSSGALALAPADDLTSLASLPAPSPSTAFTRQTLRLIPISPTSAPDFLPPALVQSLPAGSKAHLAIIVRLRASATKHVADGEPSSLVEIGQKKFKKTPRPSSSAVIDAADATTAPGPVSDESEVELVLLDAEVSVPDEFEPKLGLVSLGKVEVKGRQVVVSDDGFVTALSSDGVLSSFRLSIPPSFIVDAYSSLFFPPEPTSFPTPTLSSVKSLTLCNTALIPSRASLLALHASFIALAAPRRSSTDSSSALIVSITFWDARFGSVTASTDLSVPSAVSTSLSALSLSLSLPNRHTAILALSPSSGTGNRMALFALPLTPLPTHSVLAAVVGKHTLTSRFLASRPAEESVLAKAKRAEPLQSLAKPVAGGAGEKKAVLVEASRKAREAVLERLEGVVRPLKDQAAVGEQDEAVREAERVWSDWLEAEKDRLWEYNKDKVRVQMEKEKERRLKAILDGDEGDEGEVTRYKKAKKRIERALVEAGAAVRPGTGAGVEEMGKKSWKDVTAARIKGVNDKYRYMYHRERNKMEEEMGKTVDEFDWDEAVNKVERYEPSLPSSFITALLRLSFPVPLDAPSSDLVAPSTAPATSDKAWRHPTKIVAYLLKRELVGENQVEGGVTRFLARAGDWPNILTALKTIPDIPESTTVSLLVTVVRNAQTSAVDSMDVEAATTTVPTPVPSLPTFLRSFLKSPYTPSVLRSALRKQLSSVEAVSILEQCDQWLATWLKSAQAAEEDEERRRKRKGKGSKAVQVDLFKLVVPGEEEQLPSLAEIVPFVQAVLDAHFVTLLLQRQAHRLLRRLAQHISLHTQLVNDLSSLLGAVSIYSRKKDEQRRAALEEASAAIAEKQRDGVREFGETMERRIKAQEKHAEVGAYAVEEFFL</sequence>
<reference evidence="1 2" key="1">
    <citation type="submission" date="2019-07" db="EMBL/GenBank/DDBJ databases">
        <title>Rhodotorula toruloides NBRC10032 genome sequencing.</title>
        <authorList>
            <person name="Shida Y."/>
            <person name="Takaku H."/>
            <person name="Ogasawara W."/>
            <person name="Mori K."/>
        </authorList>
    </citation>
    <scope>NUCLEOTIDE SEQUENCE [LARGE SCALE GENOMIC DNA]</scope>
    <source>
        <strain evidence="1 2">NBRC10032</strain>
    </source>
</reference>
<gene>
    <name evidence="1" type="ORF">Rt10032_c19g6257</name>
</gene>